<dbReference type="InterPro" id="IPR036182">
    <property type="entry name" value="PCuAC_sf"/>
</dbReference>
<dbReference type="InterPro" id="IPR007410">
    <property type="entry name" value="LpqE-like"/>
</dbReference>
<keyword evidence="2" id="KW-1185">Reference proteome</keyword>
<proteinExistence type="predicted"/>
<evidence type="ECO:0000313" key="2">
    <source>
        <dbReference type="Proteomes" id="UP000297891"/>
    </source>
</evidence>
<dbReference type="PANTHER" id="PTHR36302:SF1">
    <property type="entry name" value="COPPER CHAPERONE PCU(A)C"/>
    <property type="match status" value="1"/>
</dbReference>
<name>A0A2M9XZJ2_9LEPT</name>
<gene>
    <name evidence="1" type="ORF">EHQ30_10560</name>
</gene>
<dbReference type="EMBL" id="RQFP01000001">
    <property type="protein sequence ID" value="TGK97004.1"/>
    <property type="molecule type" value="Genomic_DNA"/>
</dbReference>
<accession>A0A2M9XZJ2</accession>
<comment type="caution">
    <text evidence="1">The sequence shown here is derived from an EMBL/GenBank/DDBJ whole genome shotgun (WGS) entry which is preliminary data.</text>
</comment>
<dbReference type="OrthoDB" id="329262at2"/>
<dbReference type="PANTHER" id="PTHR36302">
    <property type="entry name" value="BLR7088 PROTEIN"/>
    <property type="match status" value="1"/>
</dbReference>
<dbReference type="InterPro" id="IPR058248">
    <property type="entry name" value="Lxx211020-like"/>
</dbReference>
<dbReference type="Pfam" id="PF04314">
    <property type="entry name" value="PCuAC"/>
    <property type="match status" value="1"/>
</dbReference>
<dbReference type="Gene3D" id="2.60.40.1890">
    <property type="entry name" value="PCu(A)C copper chaperone"/>
    <property type="match status" value="1"/>
</dbReference>
<protein>
    <submittedName>
        <fullName evidence="1">Copper chaperone PCu(A)C</fullName>
    </submittedName>
</protein>
<reference evidence="1" key="1">
    <citation type="journal article" date="2019" name="PLoS Negl. Trop. Dis.">
        <title>Revisiting the worldwide diversity of Leptospira species in the environment.</title>
        <authorList>
            <person name="Vincent A.T."/>
            <person name="Schiettekatte O."/>
            <person name="Bourhy P."/>
            <person name="Veyrier F.J."/>
            <person name="Picardeau M."/>
        </authorList>
    </citation>
    <scope>NUCLEOTIDE SEQUENCE [LARGE SCALE GENOMIC DNA]</scope>
    <source>
        <strain evidence="1">201800277</strain>
    </source>
</reference>
<organism evidence="1 2">
    <name type="scientific">Leptospira brenneri</name>
    <dbReference type="NCBI Taxonomy" id="2023182"/>
    <lineage>
        <taxon>Bacteria</taxon>
        <taxon>Pseudomonadati</taxon>
        <taxon>Spirochaetota</taxon>
        <taxon>Spirochaetia</taxon>
        <taxon>Leptospirales</taxon>
        <taxon>Leptospiraceae</taxon>
        <taxon>Leptospira</taxon>
    </lineage>
</organism>
<dbReference type="SUPFAM" id="SSF110087">
    <property type="entry name" value="DR1885-like metal-binding protein"/>
    <property type="match status" value="1"/>
</dbReference>
<sequence length="162" mass="18357">MRVMAITHLISILIEVLLLRKINITNSGILLLIQVNLFVFCHKPSDPIQLWMTRPPEVAKTAAVYGQITNSYGTDLTILSIFSNGYQSVEFHETSVDETSQIARMHKLEYPIAMKAGETILLERSGKHLMLYDKVNSSENLKLEIHFSNGEKRTVVVEEKSL</sequence>
<dbReference type="Proteomes" id="UP000297891">
    <property type="component" value="Unassembled WGS sequence"/>
</dbReference>
<dbReference type="AlphaFoldDB" id="A0A2M9XZJ2"/>
<evidence type="ECO:0000313" key="1">
    <source>
        <dbReference type="EMBL" id="TGK97004.1"/>
    </source>
</evidence>